<evidence type="ECO:0000256" key="8">
    <source>
        <dbReference type="SAM" id="MobiDB-lite"/>
    </source>
</evidence>
<keyword evidence="6" id="KW-0624">Polysaccharide degradation</keyword>
<dbReference type="Gene3D" id="2.80.10.50">
    <property type="match status" value="1"/>
</dbReference>
<evidence type="ECO:0000256" key="4">
    <source>
        <dbReference type="ARBA" id="ARBA00023277"/>
    </source>
</evidence>
<dbReference type="GO" id="GO:0005576">
    <property type="term" value="C:extracellular region"/>
    <property type="evidence" value="ECO:0007669"/>
    <property type="project" value="TreeGrafter"/>
</dbReference>
<keyword evidence="2 7" id="KW-0378">Hydrolase</keyword>
<reference evidence="10 11" key="1">
    <citation type="submission" date="2020-08" db="EMBL/GenBank/DDBJ databases">
        <title>Genomic Encyclopedia of Type Strains, Phase IV (KMG-IV): sequencing the most valuable type-strain genomes for metagenomic binning, comparative biology and taxonomic classification.</title>
        <authorList>
            <person name="Goeker M."/>
        </authorList>
    </citation>
    <scope>NUCLEOTIDE SEQUENCE [LARGE SCALE GENOMIC DNA]</scope>
    <source>
        <strain evidence="10 11">DSM 100774</strain>
    </source>
</reference>
<dbReference type="AlphaFoldDB" id="A0A7W6K997"/>
<feature type="compositionally biased region" description="Low complexity" evidence="8">
    <location>
        <begin position="41"/>
        <end position="54"/>
    </location>
</feature>
<dbReference type="Gene3D" id="3.20.20.80">
    <property type="entry name" value="Glycosidases"/>
    <property type="match status" value="1"/>
</dbReference>
<dbReference type="Pfam" id="PF00150">
    <property type="entry name" value="Cellulase"/>
    <property type="match status" value="1"/>
</dbReference>
<dbReference type="SUPFAM" id="SSF50370">
    <property type="entry name" value="Ricin B-like lectins"/>
    <property type="match status" value="1"/>
</dbReference>
<sequence length="565" mass="61767">MRTLNYLTGIMLSVLAVGCQKQKIENPTVIQSTKRAVTMPTSTSYPSYNTSPQPADQSGVGSTAAQLAAKFTLGWNAGNSLEAIGGETYWGNPALTQAMIDQVKRSGFTAVRLPCSWNQYMANTSTAQLQQSWLNRVKDVVQYCVNDGLYVILNIHWDGGWLENNCTTAQQPYVNAMQKAFWEQIATQLRNFDEHVIFASANEPAVSDATGMGVLLSYHQTFVNAVRSTGGKNSYRTLVIQGPSTSIDYTNNLMNALPNDTAPNRLMVEVHYYTPFNFAGLATDASWGNSFYYWGNGYHSTTDASRNATYGEEGDAGPQFALMKTKYIDKGIPVVLGEYGAIRRPNTLSGDNLTLHLASRAYYINHVTRQAVQYGLKPFYFDDGASGNNAFRILDRQNIGSADQQALAAVVQAGQNASTSSIQAGQTYQIYNRYSFKALEAAGWGSSNGTVAQQWLYSVGANQQFKVEDAGGGLFRLTPVHAPTKCLEINGWSTADGGQAVLWDYNGTANQKWSIQITDNGYYRITNANSGKALDVTGSSLNNGTAAIQWTYSGGRNQQWGFVKI</sequence>
<dbReference type="SUPFAM" id="SSF51445">
    <property type="entry name" value="(Trans)glycosidases"/>
    <property type="match status" value="1"/>
</dbReference>
<comment type="caution">
    <text evidence="10">The sequence shown here is derived from an EMBL/GenBank/DDBJ whole genome shotgun (WGS) entry which is preliminary data.</text>
</comment>
<evidence type="ECO:0000256" key="2">
    <source>
        <dbReference type="ARBA" id="ARBA00022801"/>
    </source>
</evidence>
<evidence type="ECO:0000256" key="1">
    <source>
        <dbReference type="ARBA" id="ARBA00005641"/>
    </source>
</evidence>
<feature type="region of interest" description="Disordered" evidence="8">
    <location>
        <begin position="41"/>
        <end position="60"/>
    </location>
</feature>
<name>A0A7W6K997_9SPHI</name>
<evidence type="ECO:0000256" key="3">
    <source>
        <dbReference type="ARBA" id="ARBA00023001"/>
    </source>
</evidence>
<dbReference type="InterPro" id="IPR017853">
    <property type="entry name" value="GH"/>
</dbReference>
<evidence type="ECO:0000256" key="5">
    <source>
        <dbReference type="ARBA" id="ARBA00023295"/>
    </source>
</evidence>
<evidence type="ECO:0000313" key="11">
    <source>
        <dbReference type="Proteomes" id="UP000532273"/>
    </source>
</evidence>
<evidence type="ECO:0000256" key="7">
    <source>
        <dbReference type="RuleBase" id="RU361153"/>
    </source>
</evidence>
<keyword evidence="5 7" id="KW-0326">Glycosidase</keyword>
<dbReference type="GO" id="GO:0008422">
    <property type="term" value="F:beta-glucosidase activity"/>
    <property type="evidence" value="ECO:0007669"/>
    <property type="project" value="TreeGrafter"/>
</dbReference>
<dbReference type="GO" id="GO:0009986">
    <property type="term" value="C:cell surface"/>
    <property type="evidence" value="ECO:0007669"/>
    <property type="project" value="TreeGrafter"/>
</dbReference>
<proteinExistence type="inferred from homology"/>
<dbReference type="Proteomes" id="UP000532273">
    <property type="component" value="Unassembled WGS sequence"/>
</dbReference>
<gene>
    <name evidence="10" type="ORF">GGQ60_001561</name>
</gene>
<dbReference type="CDD" id="cd00161">
    <property type="entry name" value="beta-trefoil_Ricin-like"/>
    <property type="match status" value="1"/>
</dbReference>
<comment type="similarity">
    <text evidence="1 7">Belongs to the glycosyl hydrolase 5 (cellulase A) family.</text>
</comment>
<dbReference type="InterPro" id="IPR001547">
    <property type="entry name" value="Glyco_hydro_5"/>
</dbReference>
<dbReference type="InterPro" id="IPR050386">
    <property type="entry name" value="Glycosyl_hydrolase_5"/>
</dbReference>
<dbReference type="InterPro" id="IPR000772">
    <property type="entry name" value="Ricin_B_lectin"/>
</dbReference>
<accession>A0A7W6K997</accession>
<evidence type="ECO:0000256" key="6">
    <source>
        <dbReference type="ARBA" id="ARBA00023326"/>
    </source>
</evidence>
<dbReference type="Pfam" id="PF00652">
    <property type="entry name" value="Ricin_B_lectin"/>
    <property type="match status" value="1"/>
</dbReference>
<dbReference type="RefSeq" id="WP_183761815.1">
    <property type="nucleotide sequence ID" value="NZ_BMHZ01000001.1"/>
</dbReference>
<dbReference type="PROSITE" id="PS50231">
    <property type="entry name" value="RICIN_B_LECTIN"/>
    <property type="match status" value="1"/>
</dbReference>
<dbReference type="PANTHER" id="PTHR31297:SF41">
    <property type="entry name" value="ENDOGLUCANASE, PUTATIVE (AFU_ORTHOLOGUE AFUA_5G01830)-RELATED"/>
    <property type="match status" value="1"/>
</dbReference>
<dbReference type="InterPro" id="IPR035992">
    <property type="entry name" value="Ricin_B-like_lectins"/>
</dbReference>
<evidence type="ECO:0000259" key="9">
    <source>
        <dbReference type="SMART" id="SM00458"/>
    </source>
</evidence>
<evidence type="ECO:0000313" key="10">
    <source>
        <dbReference type="EMBL" id="MBB4107580.1"/>
    </source>
</evidence>
<dbReference type="PROSITE" id="PS51257">
    <property type="entry name" value="PROKAR_LIPOPROTEIN"/>
    <property type="match status" value="1"/>
</dbReference>
<dbReference type="GO" id="GO:0030245">
    <property type="term" value="P:cellulose catabolic process"/>
    <property type="evidence" value="ECO:0007669"/>
    <property type="project" value="UniProtKB-KW"/>
</dbReference>
<organism evidence="10 11">
    <name type="scientific">Pedobacter zeae</name>
    <dbReference type="NCBI Taxonomy" id="1737356"/>
    <lineage>
        <taxon>Bacteria</taxon>
        <taxon>Pseudomonadati</taxon>
        <taxon>Bacteroidota</taxon>
        <taxon>Sphingobacteriia</taxon>
        <taxon>Sphingobacteriales</taxon>
        <taxon>Sphingobacteriaceae</taxon>
        <taxon>Pedobacter</taxon>
    </lineage>
</organism>
<keyword evidence="4" id="KW-0119">Carbohydrate metabolism</keyword>
<feature type="domain" description="Ricin B lectin" evidence="9">
    <location>
        <begin position="425"/>
        <end position="563"/>
    </location>
</feature>
<dbReference type="PANTHER" id="PTHR31297">
    <property type="entry name" value="GLUCAN ENDO-1,6-BETA-GLUCOSIDASE B"/>
    <property type="match status" value="1"/>
</dbReference>
<dbReference type="EMBL" id="JACIEF010000002">
    <property type="protein sequence ID" value="MBB4107580.1"/>
    <property type="molecule type" value="Genomic_DNA"/>
</dbReference>
<keyword evidence="3" id="KW-0136">Cellulose degradation</keyword>
<dbReference type="SMART" id="SM00458">
    <property type="entry name" value="RICIN"/>
    <property type="match status" value="1"/>
</dbReference>
<protein>
    <submittedName>
        <fullName evidence="10">Aryl-phospho-beta-D-glucosidase BglC (GH1 family)</fullName>
    </submittedName>
</protein>